<dbReference type="AlphaFoldDB" id="A0A918FHG8"/>
<dbReference type="EMBL" id="BMQL01000080">
    <property type="protein sequence ID" value="GGR37571.1"/>
    <property type="molecule type" value="Genomic_DNA"/>
</dbReference>
<proteinExistence type="predicted"/>
<dbReference type="Proteomes" id="UP000603865">
    <property type="component" value="Unassembled WGS sequence"/>
</dbReference>
<organism evidence="3 4">
    <name type="scientific">Deinococcus ruber</name>
    <dbReference type="NCBI Taxonomy" id="1848197"/>
    <lineage>
        <taxon>Bacteria</taxon>
        <taxon>Thermotogati</taxon>
        <taxon>Deinococcota</taxon>
        <taxon>Deinococci</taxon>
        <taxon>Deinococcales</taxon>
        <taxon>Deinococcaceae</taxon>
        <taxon>Deinococcus</taxon>
    </lineage>
</organism>
<reference evidence="3" key="2">
    <citation type="submission" date="2020-09" db="EMBL/GenBank/DDBJ databases">
        <authorList>
            <person name="Sun Q."/>
            <person name="Ohkuma M."/>
        </authorList>
    </citation>
    <scope>NUCLEOTIDE SEQUENCE</scope>
    <source>
        <strain evidence="3">JCM 31311</strain>
    </source>
</reference>
<evidence type="ECO:0000256" key="1">
    <source>
        <dbReference type="SAM" id="MobiDB-lite"/>
    </source>
</evidence>
<dbReference type="Pfam" id="PF03050">
    <property type="entry name" value="DDE_Tnp_IS66"/>
    <property type="match status" value="1"/>
</dbReference>
<dbReference type="RefSeq" id="WP_229776681.1">
    <property type="nucleotide sequence ID" value="NZ_BMQL01000080.1"/>
</dbReference>
<dbReference type="InterPro" id="IPR052344">
    <property type="entry name" value="Transposase-related"/>
</dbReference>
<accession>A0A918FHG8</accession>
<gene>
    <name evidence="3" type="ORF">GCM10008957_53750</name>
</gene>
<dbReference type="PANTHER" id="PTHR33678:SF2">
    <property type="match status" value="1"/>
</dbReference>
<dbReference type="PANTHER" id="PTHR33678">
    <property type="entry name" value="BLL1576 PROTEIN"/>
    <property type="match status" value="1"/>
</dbReference>
<dbReference type="InterPro" id="IPR004291">
    <property type="entry name" value="Transposase_IS66_central"/>
</dbReference>
<comment type="caution">
    <text evidence="3">The sequence shown here is derived from an EMBL/GenBank/DDBJ whole genome shotgun (WGS) entry which is preliminary data.</text>
</comment>
<evidence type="ECO:0000259" key="2">
    <source>
        <dbReference type="Pfam" id="PF03050"/>
    </source>
</evidence>
<protein>
    <submittedName>
        <fullName evidence="3">Transposase</fullName>
    </submittedName>
</protein>
<name>A0A918FHG8_9DEIO</name>
<feature type="compositionally biased region" description="Basic and acidic residues" evidence="1">
    <location>
        <begin position="61"/>
        <end position="75"/>
    </location>
</feature>
<evidence type="ECO:0000313" key="3">
    <source>
        <dbReference type="EMBL" id="GGR37571.1"/>
    </source>
</evidence>
<feature type="region of interest" description="Disordered" evidence="1">
    <location>
        <begin position="48"/>
        <end position="75"/>
    </location>
</feature>
<sequence>MAGTLKEQDLLEIIRQQAQQFERLEAEYLALKAENARLKKRIEELERKNRKYAAPHSRGTRKADPKPSGRRVGEGEFTYKRAPIPQQITETVEVGVPNICSACGFSGALVFKRLDKAWMTELAAERAQQLTEYHVPVMVCPACGGTVRGLHADLAADQYGATAHRCGVRLKATLQVLHHEVGLPQRRLARVLQLTTGIRITQGTVTQSAQRLAAEGSPLAAHIQLLEADLRAAAYVHHDDTSWRINADQAWVSTFRSAQTVLFTANPQHTNVELRSVLGDAFQGVLVCDRFKVYDSKMLDQVRQQKCLAHLIRNADEIVVGEQKRPGRGHAYGIRLAQLFRDGIKLYQGYHDGLCTREEYRQQGEALTLRLEKLLSRAPLKTKANERLRLGILEQHLRGRVLLFLSDPEIPPTNNAAERSLRTVVMARKVSQCNKKAMTYMRIKSTVETARLREQDPVHALMAFRC</sequence>
<reference evidence="3" key="1">
    <citation type="journal article" date="2014" name="Int. J. Syst. Evol. Microbiol.">
        <title>Complete genome sequence of Corynebacterium casei LMG S-19264T (=DSM 44701T), isolated from a smear-ripened cheese.</title>
        <authorList>
            <consortium name="US DOE Joint Genome Institute (JGI-PGF)"/>
            <person name="Walter F."/>
            <person name="Albersmeier A."/>
            <person name="Kalinowski J."/>
            <person name="Ruckert C."/>
        </authorList>
    </citation>
    <scope>NUCLEOTIDE SEQUENCE</scope>
    <source>
        <strain evidence="3">JCM 31311</strain>
    </source>
</reference>
<keyword evidence="4" id="KW-1185">Reference proteome</keyword>
<feature type="domain" description="Transposase IS66 central" evidence="2">
    <location>
        <begin position="167"/>
        <end position="435"/>
    </location>
</feature>
<evidence type="ECO:0000313" key="4">
    <source>
        <dbReference type="Proteomes" id="UP000603865"/>
    </source>
</evidence>